<dbReference type="AlphaFoldDB" id="A0A9N7UX82"/>
<sequence length="274" mass="29918">MPSVETYHSHPRLLDRSHWAVRPMPGAWVGPGPPGRPGLMSPWASKPRGPLALGNVANQGCTLALVPPHPPLSPRTVIAKRRLMVANCAARGSDTMMRDWQTIFRMPAVTDATPDIPFRGNGGVVSSMPGSRGPQDTGCPPPSPLSRDHGGDGSSFQRMCGTSREDQNAPRCSEVPLSLGGPDWFVSKYKCPDGEGRRRQTHVVPEEDADPQSCRVGVNLLSAVVPEERAQCLRGHVCLLLQVATGEGQLAVPMERRRGPNKRWWEKRNQLNLR</sequence>
<proteinExistence type="predicted"/>
<dbReference type="EMBL" id="CADEAL010002223">
    <property type="protein sequence ID" value="CAB1438974.1"/>
    <property type="molecule type" value="Genomic_DNA"/>
</dbReference>
<organism evidence="2 3">
    <name type="scientific">Pleuronectes platessa</name>
    <name type="common">European plaice</name>
    <dbReference type="NCBI Taxonomy" id="8262"/>
    <lineage>
        <taxon>Eukaryota</taxon>
        <taxon>Metazoa</taxon>
        <taxon>Chordata</taxon>
        <taxon>Craniata</taxon>
        <taxon>Vertebrata</taxon>
        <taxon>Euteleostomi</taxon>
        <taxon>Actinopterygii</taxon>
        <taxon>Neopterygii</taxon>
        <taxon>Teleostei</taxon>
        <taxon>Neoteleostei</taxon>
        <taxon>Acanthomorphata</taxon>
        <taxon>Carangaria</taxon>
        <taxon>Pleuronectiformes</taxon>
        <taxon>Pleuronectoidei</taxon>
        <taxon>Pleuronectidae</taxon>
        <taxon>Pleuronectes</taxon>
    </lineage>
</organism>
<accession>A0A9N7UX82</accession>
<feature type="region of interest" description="Disordered" evidence="1">
    <location>
        <begin position="114"/>
        <end position="171"/>
    </location>
</feature>
<comment type="caution">
    <text evidence="2">The sequence shown here is derived from an EMBL/GenBank/DDBJ whole genome shotgun (WGS) entry which is preliminary data.</text>
</comment>
<keyword evidence="3" id="KW-1185">Reference proteome</keyword>
<gene>
    <name evidence="2" type="ORF">PLEPLA_LOCUS26829</name>
</gene>
<reference evidence="2" key="1">
    <citation type="submission" date="2020-03" db="EMBL/GenBank/DDBJ databases">
        <authorList>
            <person name="Weist P."/>
        </authorList>
    </citation>
    <scope>NUCLEOTIDE SEQUENCE</scope>
</reference>
<evidence type="ECO:0000313" key="3">
    <source>
        <dbReference type="Proteomes" id="UP001153269"/>
    </source>
</evidence>
<protein>
    <submittedName>
        <fullName evidence="2">Uncharacterized protein</fullName>
    </submittedName>
</protein>
<name>A0A9N7UX82_PLEPL</name>
<evidence type="ECO:0000256" key="1">
    <source>
        <dbReference type="SAM" id="MobiDB-lite"/>
    </source>
</evidence>
<evidence type="ECO:0000313" key="2">
    <source>
        <dbReference type="EMBL" id="CAB1438974.1"/>
    </source>
</evidence>
<dbReference type="Proteomes" id="UP001153269">
    <property type="component" value="Unassembled WGS sequence"/>
</dbReference>